<dbReference type="EMBL" id="GEZM01007611">
    <property type="protein sequence ID" value="JAV95060.1"/>
    <property type="molecule type" value="Transcribed_RNA"/>
</dbReference>
<evidence type="ECO:0000256" key="2">
    <source>
        <dbReference type="SAM" id="MobiDB-lite"/>
    </source>
</evidence>
<feature type="region of interest" description="Disordered" evidence="2">
    <location>
        <begin position="259"/>
        <end position="282"/>
    </location>
</feature>
<dbReference type="SMART" id="SM00343">
    <property type="entry name" value="ZnF_C2HC"/>
    <property type="match status" value="2"/>
</dbReference>
<accession>A0A1Y1NEP2</accession>
<dbReference type="EMBL" id="GEZM01007615">
    <property type="protein sequence ID" value="JAV95049.1"/>
    <property type="molecule type" value="Transcribed_RNA"/>
</dbReference>
<keyword evidence="1" id="KW-0862">Zinc</keyword>
<keyword evidence="1" id="KW-0479">Metal-binding</keyword>
<dbReference type="EMBL" id="GEZM01007616">
    <property type="protein sequence ID" value="JAV95046.1"/>
    <property type="molecule type" value="Transcribed_RNA"/>
</dbReference>
<sequence>MADKESDNRDVPVEEQSGLQDSEGEEVLPSPKRARVQWQEKLIDLLATQQQQLDELTRQSKMAITASPTPSVVETESLSAHATASCHVRSMFKLTSYDPDASAYSIEEWLADATKLKHELNVSDLLMIAKAGEALKNRGQRYFCDWRPLCRNWENFCGDLIIAFPDRETPGSRAYRAATLRSRECDSLCEYGNQKLRSIARFYDNLPWTTILSMVAFGLDREDVRSALHIQKPTSDRELMKVLSEFDARLNTPSNIRKHSEVAKGSGWKSDRHTREDHPDMTHGKAKLKFQGLCFKCGRQGHRQALCRSYQTKASSKEEPPKIVPIDTEPGGIPSCTYCKKMGHTEPKCYFKHGKKAFILKK</sequence>
<dbReference type="EMBL" id="GEZM01007612">
    <property type="protein sequence ID" value="JAV95058.1"/>
    <property type="molecule type" value="Transcribed_RNA"/>
</dbReference>
<organism evidence="4">
    <name type="scientific">Photinus pyralis</name>
    <name type="common">Common eastern firefly</name>
    <name type="synonym">Lampyris pyralis</name>
    <dbReference type="NCBI Taxonomy" id="7054"/>
    <lineage>
        <taxon>Eukaryota</taxon>
        <taxon>Metazoa</taxon>
        <taxon>Ecdysozoa</taxon>
        <taxon>Arthropoda</taxon>
        <taxon>Hexapoda</taxon>
        <taxon>Insecta</taxon>
        <taxon>Pterygota</taxon>
        <taxon>Neoptera</taxon>
        <taxon>Endopterygota</taxon>
        <taxon>Coleoptera</taxon>
        <taxon>Polyphaga</taxon>
        <taxon>Elateriformia</taxon>
        <taxon>Elateroidea</taxon>
        <taxon>Lampyridae</taxon>
        <taxon>Lampyrinae</taxon>
        <taxon>Photinus</taxon>
    </lineage>
</organism>
<name>A0A1Y1NEP2_PHOPY</name>
<feature type="domain" description="CCHC-type" evidence="3">
    <location>
        <begin position="294"/>
        <end position="309"/>
    </location>
</feature>
<dbReference type="AlphaFoldDB" id="A0A1Y1NEP2"/>
<proteinExistence type="predicted"/>
<feature type="compositionally biased region" description="Basic and acidic residues" evidence="2">
    <location>
        <begin position="1"/>
        <end position="12"/>
    </location>
</feature>
<dbReference type="EMBL" id="GEZM01007614">
    <property type="protein sequence ID" value="JAV95053.1"/>
    <property type="molecule type" value="Transcribed_RNA"/>
</dbReference>
<evidence type="ECO:0000313" key="4">
    <source>
        <dbReference type="EMBL" id="JAV95055.1"/>
    </source>
</evidence>
<dbReference type="GO" id="GO:0008270">
    <property type="term" value="F:zinc ion binding"/>
    <property type="evidence" value="ECO:0007669"/>
    <property type="project" value="UniProtKB-KW"/>
</dbReference>
<dbReference type="Gene3D" id="4.10.60.10">
    <property type="entry name" value="Zinc finger, CCHC-type"/>
    <property type="match status" value="1"/>
</dbReference>
<evidence type="ECO:0000259" key="3">
    <source>
        <dbReference type="PROSITE" id="PS50158"/>
    </source>
</evidence>
<evidence type="ECO:0000256" key="1">
    <source>
        <dbReference type="PROSITE-ProRule" id="PRU00047"/>
    </source>
</evidence>
<feature type="compositionally biased region" description="Basic and acidic residues" evidence="2">
    <location>
        <begin position="269"/>
        <end position="282"/>
    </location>
</feature>
<keyword evidence="1" id="KW-0863">Zinc-finger</keyword>
<dbReference type="GO" id="GO:0003676">
    <property type="term" value="F:nucleic acid binding"/>
    <property type="evidence" value="ECO:0007669"/>
    <property type="project" value="InterPro"/>
</dbReference>
<dbReference type="PROSITE" id="PS50158">
    <property type="entry name" value="ZF_CCHC"/>
    <property type="match status" value="1"/>
</dbReference>
<feature type="region of interest" description="Disordered" evidence="2">
    <location>
        <begin position="1"/>
        <end position="33"/>
    </location>
</feature>
<reference evidence="4" key="1">
    <citation type="journal article" date="2016" name="Sci. Rep.">
        <title>Molecular characterization of firefly nuptial gifts: a multi-omics approach sheds light on postcopulatory sexual selection.</title>
        <authorList>
            <person name="Al-Wathiqui N."/>
            <person name="Fallon T.R."/>
            <person name="South A."/>
            <person name="Weng J.K."/>
            <person name="Lewis S.M."/>
        </authorList>
    </citation>
    <scope>NUCLEOTIDE SEQUENCE</scope>
</reference>
<dbReference type="InterPro" id="IPR001878">
    <property type="entry name" value="Znf_CCHC"/>
</dbReference>
<protein>
    <recommendedName>
        <fullName evidence="3">CCHC-type domain-containing protein</fullName>
    </recommendedName>
</protein>
<dbReference type="EMBL" id="GEZM01007613">
    <property type="protein sequence ID" value="JAV95055.1"/>
    <property type="molecule type" value="Transcribed_RNA"/>
</dbReference>